<name>A0A0A3ALN8_9PAST</name>
<protein>
    <submittedName>
        <fullName evidence="1">Uncharacterized protein</fullName>
    </submittedName>
</protein>
<evidence type="ECO:0000313" key="1">
    <source>
        <dbReference type="EMBL" id="KGQ70221.1"/>
    </source>
</evidence>
<evidence type="ECO:0000313" key="2">
    <source>
        <dbReference type="Proteomes" id="UP000030380"/>
    </source>
</evidence>
<gene>
    <name evidence="1" type="ORF">OA57_07810</name>
</gene>
<sequence>MVIDTIGDNALVNTALNCVPSCPWFFHVDDLSFGQEVEALQQGYLQQSDFMDIEKWINRPIYQRFFERLFFLFSPLL</sequence>
<keyword evidence="2" id="KW-1185">Reference proteome</keyword>
<dbReference type="EMBL" id="JSUM01000012">
    <property type="protein sequence ID" value="KGQ70221.1"/>
    <property type="molecule type" value="Genomic_DNA"/>
</dbReference>
<dbReference type="Proteomes" id="UP000030380">
    <property type="component" value="Unassembled WGS sequence"/>
</dbReference>
<organism evidence="1 2">
    <name type="scientific">Chelonobacter oris</name>
    <dbReference type="NCBI Taxonomy" id="505317"/>
    <lineage>
        <taxon>Bacteria</taxon>
        <taxon>Pseudomonadati</taxon>
        <taxon>Pseudomonadota</taxon>
        <taxon>Gammaproteobacteria</taxon>
        <taxon>Pasteurellales</taxon>
        <taxon>Pasteurellaceae</taxon>
        <taxon>Chelonobacter</taxon>
    </lineage>
</organism>
<comment type="caution">
    <text evidence="1">The sequence shown here is derived from an EMBL/GenBank/DDBJ whole genome shotgun (WGS) entry which is preliminary data.</text>
</comment>
<dbReference type="STRING" id="505317.OA57_07810"/>
<dbReference type="AlphaFoldDB" id="A0A0A3ALN8"/>
<reference evidence="1 2" key="1">
    <citation type="submission" date="2014-11" db="EMBL/GenBank/DDBJ databases">
        <title>Draft genome sequence of Chelonobacter oris 1662T, associated with respiratory disease in Hermann's Tortoises.</title>
        <authorList>
            <person name="Kudirkiene E."/>
            <person name="Hansen M.J."/>
            <person name="Bojesen A.M."/>
        </authorList>
    </citation>
    <scope>NUCLEOTIDE SEQUENCE [LARGE SCALE GENOMIC DNA]</scope>
    <source>
        <strain evidence="1 2">1662</strain>
    </source>
</reference>
<accession>A0A0A3ALN8</accession>
<proteinExistence type="predicted"/>